<name>A0AA94V8J3_RHIRH</name>
<gene>
    <name evidence="1" type="ORF">EXN24_25820</name>
</gene>
<protein>
    <recommendedName>
        <fullName evidence="3">Molybdopterin molybdenumtransferase</fullName>
    </recommendedName>
</protein>
<dbReference type="Proteomes" id="UP000320858">
    <property type="component" value="Unassembled WGS sequence"/>
</dbReference>
<sequence length="361" mass="38659">MFGVMETRTALGAILAHKVSAEGRTFQKGHKLTWENLSFLGSSGISQVTAHRIEPDEVDEENAADLVSRAIGAEHMRIAPAVGGRMNFYSQADGLFVADKKLVDIFNSIDHAITFASLADRISVKAGEMIATVKIIPLAVSRSAVEAAASVARIGCMIKVMPFRRQTVSLIATQLPSLSEKTMSKTARILGGRLIERNSLLLSETRVAHSVEAVAAALNAEIETRPPSDHMIVIFGASAVVDKHDVIPEAIRLAGGVVERVGMPVDPGNLLVLGRVGDIPLIGAPGCARSSSENGLDWVLDRLIAGDHLDGLDISRMGVGGLLKEISARPQLREEPVRGAHFLERDEVSVIRHGIRTPQMG</sequence>
<dbReference type="Gene3D" id="3.40.980.10">
    <property type="entry name" value="MoaB/Mog-like domain"/>
    <property type="match status" value="1"/>
</dbReference>
<reference evidence="1 2" key="1">
    <citation type="journal article" date="2019" name="Appl. Microbiol. Biotechnol.">
        <title>Differential efficiency of wild type rhizogenic strains for rol gene transformation of plants.</title>
        <authorList>
            <person name="Desmet S."/>
            <person name="De Keyser E."/>
            <person name="Van Vaerenbergh J."/>
            <person name="Baeyen S."/>
            <person name="Van Huylenbroeck J."/>
            <person name="Geelen D."/>
            <person name="Dhooghe E."/>
        </authorList>
    </citation>
    <scope>NUCLEOTIDE SEQUENCE [LARGE SCALE GENOMIC DNA]</scope>
    <source>
        <strain evidence="1 2">B 4.1</strain>
    </source>
</reference>
<dbReference type="CDD" id="cd03522">
    <property type="entry name" value="MoeA_like"/>
    <property type="match status" value="1"/>
</dbReference>
<evidence type="ECO:0008006" key="3">
    <source>
        <dbReference type="Google" id="ProtNLM"/>
    </source>
</evidence>
<evidence type="ECO:0000313" key="2">
    <source>
        <dbReference type="Proteomes" id="UP000320858"/>
    </source>
</evidence>
<dbReference type="InterPro" id="IPR036425">
    <property type="entry name" value="MoaB/Mog-like_dom_sf"/>
</dbReference>
<organism evidence="1 2">
    <name type="scientific">Rhizobium rhizogenes</name>
    <name type="common">Agrobacterium rhizogenes</name>
    <dbReference type="NCBI Taxonomy" id="359"/>
    <lineage>
        <taxon>Bacteria</taxon>
        <taxon>Pseudomonadati</taxon>
        <taxon>Pseudomonadota</taxon>
        <taxon>Alphaproteobacteria</taxon>
        <taxon>Hyphomicrobiales</taxon>
        <taxon>Rhizobiaceae</taxon>
        <taxon>Rhizobium/Agrobacterium group</taxon>
        <taxon>Rhizobium</taxon>
    </lineage>
</organism>
<dbReference type="SUPFAM" id="SSF53218">
    <property type="entry name" value="Molybdenum cofactor biosynthesis proteins"/>
    <property type="match status" value="1"/>
</dbReference>
<dbReference type="EMBL" id="SGOB01000011">
    <property type="protein sequence ID" value="TRA84164.1"/>
    <property type="molecule type" value="Genomic_DNA"/>
</dbReference>
<comment type="caution">
    <text evidence="1">The sequence shown here is derived from an EMBL/GenBank/DDBJ whole genome shotgun (WGS) entry which is preliminary data.</text>
</comment>
<proteinExistence type="predicted"/>
<dbReference type="AlphaFoldDB" id="A0AA94V8J3"/>
<dbReference type="RefSeq" id="WP_142851704.1">
    <property type="nucleotide sequence ID" value="NZ_SGOB01000011.1"/>
</dbReference>
<accession>A0AA94V8J3</accession>
<evidence type="ECO:0000313" key="1">
    <source>
        <dbReference type="EMBL" id="TRA84164.1"/>
    </source>
</evidence>